<organism evidence="3 4">
    <name type="scientific">Pleodorina starrii</name>
    <dbReference type="NCBI Taxonomy" id="330485"/>
    <lineage>
        <taxon>Eukaryota</taxon>
        <taxon>Viridiplantae</taxon>
        <taxon>Chlorophyta</taxon>
        <taxon>core chlorophytes</taxon>
        <taxon>Chlorophyceae</taxon>
        <taxon>CS clade</taxon>
        <taxon>Chlamydomonadales</taxon>
        <taxon>Volvocaceae</taxon>
        <taxon>Pleodorina</taxon>
    </lineage>
</organism>
<dbReference type="EMBL" id="BRXU01000010">
    <property type="protein sequence ID" value="GLC54548.1"/>
    <property type="molecule type" value="Genomic_DNA"/>
</dbReference>
<protein>
    <submittedName>
        <fullName evidence="3">Uncharacterized protein</fullName>
    </submittedName>
</protein>
<gene>
    <name evidence="3" type="primary">PLESTB001438</name>
    <name evidence="3" type="ORF">PLESTB_000878500</name>
</gene>
<dbReference type="AlphaFoldDB" id="A0A9W6BMB9"/>
<keyword evidence="2" id="KW-0472">Membrane</keyword>
<evidence type="ECO:0000313" key="4">
    <source>
        <dbReference type="Proteomes" id="UP001165080"/>
    </source>
</evidence>
<accession>A0A9W6BMB9</accession>
<dbReference type="Proteomes" id="UP001165080">
    <property type="component" value="Unassembled WGS sequence"/>
</dbReference>
<keyword evidence="2" id="KW-0812">Transmembrane</keyword>
<evidence type="ECO:0000256" key="2">
    <source>
        <dbReference type="SAM" id="Phobius"/>
    </source>
</evidence>
<proteinExistence type="predicted"/>
<reference evidence="3 4" key="1">
    <citation type="journal article" date="2023" name="Commun. Biol.">
        <title>Reorganization of the ancestral sex-determining regions during the evolution of trioecy in Pleodorina starrii.</title>
        <authorList>
            <person name="Takahashi K."/>
            <person name="Suzuki S."/>
            <person name="Kawai-Toyooka H."/>
            <person name="Yamamoto K."/>
            <person name="Hamaji T."/>
            <person name="Ootsuki R."/>
            <person name="Yamaguchi H."/>
            <person name="Kawachi M."/>
            <person name="Higashiyama T."/>
            <person name="Nozaki H."/>
        </authorList>
    </citation>
    <scope>NUCLEOTIDE SEQUENCE [LARGE SCALE GENOMIC DNA]</scope>
    <source>
        <strain evidence="3 4">NIES-4479</strain>
    </source>
</reference>
<comment type="caution">
    <text evidence="3">The sequence shown here is derived from an EMBL/GenBank/DDBJ whole genome shotgun (WGS) entry which is preliminary data.</text>
</comment>
<feature type="transmembrane region" description="Helical" evidence="2">
    <location>
        <begin position="32"/>
        <end position="52"/>
    </location>
</feature>
<feature type="region of interest" description="Disordered" evidence="1">
    <location>
        <begin position="1"/>
        <end position="20"/>
    </location>
</feature>
<sequence length="337" mass="36592">MQRSTPLIKKTSASCPMSNGTSPSPCTQHLQAGILIMISAVVIVCLVGAYYWHLRTDQVREGYTPGFTDEQIKNAAMQKSLTYNMEAIKYFYSSGSSTTIPDALRKELIFFYFTVLDTLCTTVDQRSVRDVSTRLCDTYDINTMSTPTPMPSSISSAVCNSIEASLDPSTPDAPLLRVLSHNYMLSKTCLRVPTCKVSTIAPGFYRLEMTGLLGSGPAAALARETARRLVLMRPLFVTCSMCYLYAVEYTATASFTAVVTFSTDIATAMISWQQGSARYFAFNSVSLGPGQFFTVGVDDFDAVTRTRGYSVATLLPAAGGTTCVLPSLINFADSLGI</sequence>
<name>A0A9W6BMB9_9CHLO</name>
<keyword evidence="4" id="KW-1185">Reference proteome</keyword>
<feature type="transmembrane region" description="Helical" evidence="2">
    <location>
        <begin position="230"/>
        <end position="247"/>
    </location>
</feature>
<evidence type="ECO:0000256" key="1">
    <source>
        <dbReference type="SAM" id="MobiDB-lite"/>
    </source>
</evidence>
<evidence type="ECO:0000313" key="3">
    <source>
        <dbReference type="EMBL" id="GLC54548.1"/>
    </source>
</evidence>
<keyword evidence="2" id="KW-1133">Transmembrane helix</keyword>